<feature type="region of interest" description="Disordered" evidence="1">
    <location>
        <begin position="1"/>
        <end position="59"/>
    </location>
</feature>
<sequence length="59" mass="6662">MSGKEIQGSPKVSASDVPAWRHVGPHGKRHASGMHASQWARRGKREQDMTLRRSRNLKD</sequence>
<feature type="compositionally biased region" description="Basic residues" evidence="1">
    <location>
        <begin position="23"/>
        <end position="32"/>
    </location>
</feature>
<reference evidence="2 3" key="1">
    <citation type="submission" date="2019-05" db="EMBL/GenBank/DDBJ databases">
        <title>Another draft genome of Portunus trituberculatus and its Hox gene families provides insights of decapod evolution.</title>
        <authorList>
            <person name="Jeong J.-H."/>
            <person name="Song I."/>
            <person name="Kim S."/>
            <person name="Choi T."/>
            <person name="Kim D."/>
            <person name="Ryu S."/>
            <person name="Kim W."/>
        </authorList>
    </citation>
    <scope>NUCLEOTIDE SEQUENCE [LARGE SCALE GENOMIC DNA]</scope>
    <source>
        <tissue evidence="2">Muscle</tissue>
    </source>
</reference>
<proteinExistence type="predicted"/>
<feature type="compositionally biased region" description="Basic and acidic residues" evidence="1">
    <location>
        <begin position="45"/>
        <end position="59"/>
    </location>
</feature>
<organism evidence="2 3">
    <name type="scientific">Portunus trituberculatus</name>
    <name type="common">Swimming crab</name>
    <name type="synonym">Neptunus trituberculatus</name>
    <dbReference type="NCBI Taxonomy" id="210409"/>
    <lineage>
        <taxon>Eukaryota</taxon>
        <taxon>Metazoa</taxon>
        <taxon>Ecdysozoa</taxon>
        <taxon>Arthropoda</taxon>
        <taxon>Crustacea</taxon>
        <taxon>Multicrustacea</taxon>
        <taxon>Malacostraca</taxon>
        <taxon>Eumalacostraca</taxon>
        <taxon>Eucarida</taxon>
        <taxon>Decapoda</taxon>
        <taxon>Pleocyemata</taxon>
        <taxon>Brachyura</taxon>
        <taxon>Eubrachyura</taxon>
        <taxon>Portunoidea</taxon>
        <taxon>Portunidae</taxon>
        <taxon>Portuninae</taxon>
        <taxon>Portunus</taxon>
    </lineage>
</organism>
<dbReference type="Proteomes" id="UP000324222">
    <property type="component" value="Unassembled WGS sequence"/>
</dbReference>
<comment type="caution">
    <text evidence="2">The sequence shown here is derived from an EMBL/GenBank/DDBJ whole genome shotgun (WGS) entry which is preliminary data.</text>
</comment>
<name>A0A5B7F2J5_PORTR</name>
<evidence type="ECO:0000313" key="3">
    <source>
        <dbReference type="Proteomes" id="UP000324222"/>
    </source>
</evidence>
<dbReference type="AlphaFoldDB" id="A0A5B7F2J5"/>
<gene>
    <name evidence="2" type="ORF">E2C01_032986</name>
</gene>
<evidence type="ECO:0000313" key="2">
    <source>
        <dbReference type="EMBL" id="MPC39449.1"/>
    </source>
</evidence>
<accession>A0A5B7F2J5</accession>
<protein>
    <submittedName>
        <fullName evidence="2">Uncharacterized protein</fullName>
    </submittedName>
</protein>
<dbReference type="EMBL" id="VSRR010004365">
    <property type="protein sequence ID" value="MPC39449.1"/>
    <property type="molecule type" value="Genomic_DNA"/>
</dbReference>
<keyword evidence="3" id="KW-1185">Reference proteome</keyword>
<evidence type="ECO:0000256" key="1">
    <source>
        <dbReference type="SAM" id="MobiDB-lite"/>
    </source>
</evidence>